<dbReference type="PANTHER" id="PTHR43313:SF36">
    <property type="entry name" value="D-BETA-HYDROXYBUTYRATE DEHYDROGENASE, MITOCHONDRIAL"/>
    <property type="match status" value="1"/>
</dbReference>
<dbReference type="Proteomes" id="UP001497497">
    <property type="component" value="Unassembled WGS sequence"/>
</dbReference>
<sequence length="367" mass="40448">MDVIKNWKSMSTIQFCSMQLFELVYLLTLAFLPFVVAIREITYVIFAVLVFIVGIAVFKRCRAHTLNPLEKVVLITGCDTGLGNACARRLESKGFTVVAACYDDQSEGASKLREITSGRLHVLKLDITDVNSIKNCFIKVKSLCDKRGLWALINNAGTASFGDIEFSTIESFRKVLDVNLFGTVQITQAFLPLIRAAKGRVLTLTGSSGLLALPGQSALCMSKFGLEAFNDSLRQEMIPFGVNVITIRPGNFAGSTGLLNKSGLDKVKLSFEEMKNKANNEIKEIYGNNYMDSHYKQLCELAKSTAKSLSNVVTAVEHAVGSQSPRSRYLVDGGNQLLDLGNTLIRLSPCLPYALHDLLVRKFYGYK</sequence>
<dbReference type="InterPro" id="IPR002347">
    <property type="entry name" value="SDR_fam"/>
</dbReference>
<dbReference type="GO" id="GO:0008202">
    <property type="term" value="P:steroid metabolic process"/>
    <property type="evidence" value="ECO:0007669"/>
    <property type="project" value="TreeGrafter"/>
</dbReference>
<keyword evidence="1" id="KW-0472">Membrane</keyword>
<dbReference type="PRINTS" id="PR00081">
    <property type="entry name" value="GDHRDH"/>
</dbReference>
<feature type="transmembrane region" description="Helical" evidence="1">
    <location>
        <begin position="41"/>
        <end position="58"/>
    </location>
</feature>
<reference evidence="2 3" key="1">
    <citation type="submission" date="2024-04" db="EMBL/GenBank/DDBJ databases">
        <authorList>
            <consortium name="Genoscope - CEA"/>
            <person name="William W."/>
        </authorList>
    </citation>
    <scope>NUCLEOTIDE SEQUENCE [LARGE SCALE GENOMIC DNA]</scope>
</reference>
<evidence type="ECO:0000313" key="2">
    <source>
        <dbReference type="EMBL" id="CAL1540622.1"/>
    </source>
</evidence>
<feature type="transmembrane region" description="Helical" evidence="1">
    <location>
        <begin position="12"/>
        <end position="35"/>
    </location>
</feature>
<dbReference type="PANTHER" id="PTHR43313">
    <property type="entry name" value="SHORT-CHAIN DEHYDROGENASE/REDUCTASE FAMILY 9C"/>
    <property type="match status" value="1"/>
</dbReference>
<dbReference type="AlphaFoldDB" id="A0AAV2I731"/>
<gene>
    <name evidence="2" type="ORF">GSLYS_00014271001</name>
</gene>
<dbReference type="InterPro" id="IPR036291">
    <property type="entry name" value="NAD(P)-bd_dom_sf"/>
</dbReference>
<keyword evidence="3" id="KW-1185">Reference proteome</keyword>
<proteinExistence type="predicted"/>
<dbReference type="Gene3D" id="3.40.50.720">
    <property type="entry name" value="NAD(P)-binding Rossmann-like Domain"/>
    <property type="match status" value="1"/>
</dbReference>
<comment type="caution">
    <text evidence="2">The sequence shown here is derived from an EMBL/GenBank/DDBJ whole genome shotgun (WGS) entry which is preliminary data.</text>
</comment>
<evidence type="ECO:0000313" key="3">
    <source>
        <dbReference type="Proteomes" id="UP001497497"/>
    </source>
</evidence>
<dbReference type="GO" id="GO:0016491">
    <property type="term" value="F:oxidoreductase activity"/>
    <property type="evidence" value="ECO:0007669"/>
    <property type="project" value="TreeGrafter"/>
</dbReference>
<keyword evidence="1" id="KW-1133">Transmembrane helix</keyword>
<keyword evidence="1" id="KW-0812">Transmembrane</keyword>
<dbReference type="SUPFAM" id="SSF51735">
    <property type="entry name" value="NAD(P)-binding Rossmann-fold domains"/>
    <property type="match status" value="1"/>
</dbReference>
<protein>
    <submittedName>
        <fullName evidence="2">Uncharacterized protein</fullName>
    </submittedName>
</protein>
<dbReference type="EMBL" id="CAXITT010000390">
    <property type="protein sequence ID" value="CAL1540622.1"/>
    <property type="molecule type" value="Genomic_DNA"/>
</dbReference>
<accession>A0AAV2I731</accession>
<dbReference type="Pfam" id="PF00106">
    <property type="entry name" value="adh_short"/>
    <property type="match status" value="1"/>
</dbReference>
<name>A0AAV2I731_LYMST</name>
<organism evidence="2 3">
    <name type="scientific">Lymnaea stagnalis</name>
    <name type="common">Great pond snail</name>
    <name type="synonym">Helix stagnalis</name>
    <dbReference type="NCBI Taxonomy" id="6523"/>
    <lineage>
        <taxon>Eukaryota</taxon>
        <taxon>Metazoa</taxon>
        <taxon>Spiralia</taxon>
        <taxon>Lophotrochozoa</taxon>
        <taxon>Mollusca</taxon>
        <taxon>Gastropoda</taxon>
        <taxon>Heterobranchia</taxon>
        <taxon>Euthyneura</taxon>
        <taxon>Panpulmonata</taxon>
        <taxon>Hygrophila</taxon>
        <taxon>Lymnaeoidea</taxon>
        <taxon>Lymnaeidae</taxon>
        <taxon>Lymnaea</taxon>
    </lineage>
</organism>
<evidence type="ECO:0000256" key="1">
    <source>
        <dbReference type="SAM" id="Phobius"/>
    </source>
</evidence>